<dbReference type="SUPFAM" id="SSF53383">
    <property type="entry name" value="PLP-dependent transferases"/>
    <property type="match status" value="1"/>
</dbReference>
<dbReference type="InterPro" id="IPR015421">
    <property type="entry name" value="PyrdxlP-dep_Trfase_major"/>
</dbReference>
<keyword evidence="10" id="KW-0456">Lyase</keyword>
<protein>
    <recommendedName>
        <fullName evidence="3 8">Cysteine desulfurase</fullName>
        <ecNumber evidence="3 8">2.8.1.7</ecNumber>
    </recommendedName>
</protein>
<dbReference type="InterPro" id="IPR020578">
    <property type="entry name" value="Aminotrans_V_PyrdxlP_BS"/>
</dbReference>
<evidence type="ECO:0000256" key="8">
    <source>
        <dbReference type="RuleBase" id="RU004506"/>
    </source>
</evidence>
<dbReference type="InterPro" id="IPR015424">
    <property type="entry name" value="PyrdxlP-dep_Trfase"/>
</dbReference>
<dbReference type="Gene3D" id="3.40.640.10">
    <property type="entry name" value="Type I PLP-dependent aspartate aminotransferase-like (Major domain)"/>
    <property type="match status" value="1"/>
</dbReference>
<comment type="catalytic activity">
    <reaction evidence="6 8">
        <text>(sulfur carrier)-H + L-cysteine = (sulfur carrier)-SH + L-alanine</text>
        <dbReference type="Rhea" id="RHEA:43892"/>
        <dbReference type="Rhea" id="RHEA-COMP:14737"/>
        <dbReference type="Rhea" id="RHEA-COMP:14739"/>
        <dbReference type="ChEBI" id="CHEBI:29917"/>
        <dbReference type="ChEBI" id="CHEBI:35235"/>
        <dbReference type="ChEBI" id="CHEBI:57972"/>
        <dbReference type="ChEBI" id="CHEBI:64428"/>
        <dbReference type="EC" id="2.8.1.7"/>
    </reaction>
</comment>
<comment type="similarity">
    <text evidence="2 8">Belongs to the class-V pyridoxal-phosphate-dependent aminotransferase family. Csd subfamily.</text>
</comment>
<reference evidence="10" key="1">
    <citation type="submission" date="2016-04" db="EMBL/GenBank/DDBJ databases">
        <authorList>
            <person name="Evans L.H."/>
            <person name="Alamgir A."/>
            <person name="Owens N."/>
            <person name="Weber N.D."/>
            <person name="Virtaneva K."/>
            <person name="Barbian K."/>
            <person name="Babar A."/>
            <person name="Rosenke K."/>
        </authorList>
    </citation>
    <scope>NUCLEOTIDE SEQUENCE</scope>
    <source>
        <strain evidence="10">86</strain>
    </source>
</reference>
<feature type="domain" description="Aminotransferase class V" evidence="9">
    <location>
        <begin position="38"/>
        <end position="407"/>
    </location>
</feature>
<organism evidence="10">
    <name type="scientific">uncultured Alphaproteobacteria bacterium</name>
    <dbReference type="NCBI Taxonomy" id="91750"/>
    <lineage>
        <taxon>Bacteria</taxon>
        <taxon>Pseudomonadati</taxon>
        <taxon>Pseudomonadota</taxon>
        <taxon>Alphaproteobacteria</taxon>
        <taxon>environmental samples</taxon>
    </lineage>
</organism>
<dbReference type="GO" id="GO:0016829">
    <property type="term" value="F:lyase activity"/>
    <property type="evidence" value="ECO:0007669"/>
    <property type="project" value="UniProtKB-KW"/>
</dbReference>
<evidence type="ECO:0000313" key="10">
    <source>
        <dbReference type="EMBL" id="SBV92347.1"/>
    </source>
</evidence>
<dbReference type="NCBIfam" id="TIGR01979">
    <property type="entry name" value="sufS"/>
    <property type="match status" value="1"/>
</dbReference>
<dbReference type="GO" id="GO:0031071">
    <property type="term" value="F:cysteine desulfurase activity"/>
    <property type="evidence" value="ECO:0007669"/>
    <property type="project" value="UniProtKB-UniRule"/>
</dbReference>
<name>A0A212IYV5_9PROT</name>
<dbReference type="Pfam" id="PF00266">
    <property type="entry name" value="Aminotran_5"/>
    <property type="match status" value="1"/>
</dbReference>
<dbReference type="AlphaFoldDB" id="A0A212IYV5"/>
<keyword evidence="4 8" id="KW-0808">Transferase</keyword>
<evidence type="ECO:0000256" key="2">
    <source>
        <dbReference type="ARBA" id="ARBA00010447"/>
    </source>
</evidence>
<evidence type="ECO:0000259" key="9">
    <source>
        <dbReference type="Pfam" id="PF00266"/>
    </source>
</evidence>
<gene>
    <name evidence="10" type="primary">sufS</name>
    <name evidence="10" type="ORF">KL86APRO_10239</name>
</gene>
<dbReference type="Gene3D" id="3.90.1150.10">
    <property type="entry name" value="Aspartate Aminotransferase, domain 1"/>
    <property type="match status" value="1"/>
</dbReference>
<evidence type="ECO:0000256" key="3">
    <source>
        <dbReference type="ARBA" id="ARBA00012239"/>
    </source>
</evidence>
<dbReference type="PROSITE" id="PS00595">
    <property type="entry name" value="AA_TRANSFER_CLASS_5"/>
    <property type="match status" value="1"/>
</dbReference>
<evidence type="ECO:0000256" key="4">
    <source>
        <dbReference type="ARBA" id="ARBA00022679"/>
    </source>
</evidence>
<dbReference type="PANTHER" id="PTHR43586:SF8">
    <property type="entry name" value="CYSTEINE DESULFURASE 1, CHLOROPLASTIC"/>
    <property type="match status" value="1"/>
</dbReference>
<comment type="cofactor">
    <cofactor evidence="1 7">
        <name>pyridoxal 5'-phosphate</name>
        <dbReference type="ChEBI" id="CHEBI:597326"/>
    </cofactor>
</comment>
<dbReference type="EC" id="2.8.1.7" evidence="3 8"/>
<evidence type="ECO:0000256" key="5">
    <source>
        <dbReference type="ARBA" id="ARBA00022898"/>
    </source>
</evidence>
<proteinExistence type="inferred from homology"/>
<dbReference type="EMBL" id="FLUO01000001">
    <property type="protein sequence ID" value="SBV92347.1"/>
    <property type="molecule type" value="Genomic_DNA"/>
</dbReference>
<comment type="function">
    <text evidence="8">Catalyzes the removal of elemental sulfur and selenium atoms from L-cysteine, L-cystine, L-selenocysteine, and L-selenocystine to produce L-alanine.</text>
</comment>
<sequence>MTIVQGSAATLPNEAFDVEAVRRDFPILSTRVHGKPLVFLDSAASAQKPAAVLEAMDAMYRTAYANVHRGVYTLSDVATARYEAARETVRRFLGAGDVSEVVFTSGGTDALNLVARCWAQAFLKPGDEILVCESEHHSNIVPWQLAAQATGAVVRPIPVTDEGVFDFDAFAAMLGPKVKLVAVAHMSNVLGTIMPVKRIAAATHAAGAKIVVDGCQGAVHRKVDVRDLDVDFYAITGHKIYGPTGIGALYGRRELLEAMPPYKGGGDMIETVSFERSTWAEPPARFEAGTPMIVEAIGLAAAIDYVEALGVERIHAHESDVLDYATRLLTEIPGLRIIGTAPGKGGVISFTVDGAHPSDIATLLDQRGVAVRAGHHCAQPLMVRMGVSATTRASFAMYSTRTEAEALAAGVERAMTLLR</sequence>
<keyword evidence="5 8" id="KW-0663">Pyridoxal phosphate</keyword>
<evidence type="ECO:0000256" key="7">
    <source>
        <dbReference type="RuleBase" id="RU004504"/>
    </source>
</evidence>
<accession>A0A212IYV5</accession>
<dbReference type="InterPro" id="IPR000192">
    <property type="entry name" value="Aminotrans_V_dom"/>
</dbReference>
<dbReference type="GO" id="GO:0030170">
    <property type="term" value="F:pyridoxal phosphate binding"/>
    <property type="evidence" value="ECO:0007669"/>
    <property type="project" value="UniProtKB-UniRule"/>
</dbReference>
<evidence type="ECO:0000256" key="6">
    <source>
        <dbReference type="ARBA" id="ARBA00050776"/>
    </source>
</evidence>
<evidence type="ECO:0000256" key="1">
    <source>
        <dbReference type="ARBA" id="ARBA00001933"/>
    </source>
</evidence>
<dbReference type="InterPro" id="IPR015422">
    <property type="entry name" value="PyrdxlP-dep_Trfase_small"/>
</dbReference>
<dbReference type="InterPro" id="IPR010970">
    <property type="entry name" value="Cys_dSase_SufS"/>
</dbReference>
<dbReference type="PANTHER" id="PTHR43586">
    <property type="entry name" value="CYSTEINE DESULFURASE"/>
    <property type="match status" value="1"/>
</dbReference>
<dbReference type="GO" id="GO:0006534">
    <property type="term" value="P:cysteine metabolic process"/>
    <property type="evidence" value="ECO:0007669"/>
    <property type="project" value="UniProtKB-UniRule"/>
</dbReference>
<dbReference type="CDD" id="cd06453">
    <property type="entry name" value="SufS_like"/>
    <property type="match status" value="1"/>
</dbReference>